<dbReference type="CDD" id="cd02440">
    <property type="entry name" value="AdoMet_MTases"/>
    <property type="match status" value="1"/>
</dbReference>
<evidence type="ECO:0000313" key="5">
    <source>
        <dbReference type="Proteomes" id="UP000053815"/>
    </source>
</evidence>
<dbReference type="InterPro" id="IPR011022">
    <property type="entry name" value="Arrestin_C-like"/>
</dbReference>
<dbReference type="EMBL" id="DF836308">
    <property type="protein sequence ID" value="GAN02237.1"/>
    <property type="molecule type" value="Genomic_DNA"/>
</dbReference>
<organism evidence="4">
    <name type="scientific">Mucor ambiguus</name>
    <dbReference type="NCBI Taxonomy" id="91626"/>
    <lineage>
        <taxon>Eukaryota</taxon>
        <taxon>Fungi</taxon>
        <taxon>Fungi incertae sedis</taxon>
        <taxon>Mucoromycota</taxon>
        <taxon>Mucoromycotina</taxon>
        <taxon>Mucoromycetes</taxon>
        <taxon>Mucorales</taxon>
        <taxon>Mucorineae</taxon>
        <taxon>Mucoraceae</taxon>
        <taxon>Mucor</taxon>
    </lineage>
</organism>
<gene>
    <name evidence="4" type="ORF">MAM1_0019d01678</name>
</gene>
<reference evidence="4" key="1">
    <citation type="submission" date="2014-09" db="EMBL/GenBank/DDBJ databases">
        <title>Draft genome sequence of an oleaginous Mucoromycotina fungus Mucor ambiguus NBRC6742.</title>
        <authorList>
            <person name="Takeda I."/>
            <person name="Yamane N."/>
            <person name="Morita T."/>
            <person name="Tamano K."/>
            <person name="Machida M."/>
            <person name="Baker S."/>
            <person name="Koike H."/>
        </authorList>
    </citation>
    <scope>NUCLEOTIDE SEQUENCE</scope>
    <source>
        <strain evidence="4">NBRC 6742</strain>
    </source>
</reference>
<dbReference type="InterPro" id="IPR014752">
    <property type="entry name" value="Arrestin-like_C"/>
</dbReference>
<protein>
    <submittedName>
        <fullName evidence="4">Uncharacterized protein</fullName>
    </submittedName>
</protein>
<feature type="domain" description="Arrestin C-terminal-like" evidence="2">
    <location>
        <begin position="292"/>
        <end position="432"/>
    </location>
</feature>
<dbReference type="OrthoDB" id="2013972at2759"/>
<dbReference type="STRING" id="91626.A0A0C9MGM1"/>
<evidence type="ECO:0000313" key="4">
    <source>
        <dbReference type="EMBL" id="GAN02237.1"/>
    </source>
</evidence>
<feature type="compositionally biased region" description="Basic residues" evidence="1">
    <location>
        <begin position="521"/>
        <end position="538"/>
    </location>
</feature>
<dbReference type="InterPro" id="IPR029063">
    <property type="entry name" value="SAM-dependent_MTases_sf"/>
</dbReference>
<dbReference type="Pfam" id="PF13649">
    <property type="entry name" value="Methyltransf_25"/>
    <property type="match status" value="1"/>
</dbReference>
<evidence type="ECO:0000259" key="3">
    <source>
        <dbReference type="Pfam" id="PF13649"/>
    </source>
</evidence>
<feature type="compositionally biased region" description="Low complexity" evidence="1">
    <location>
        <begin position="210"/>
        <end position="220"/>
    </location>
</feature>
<feature type="region of interest" description="Disordered" evidence="1">
    <location>
        <begin position="194"/>
        <end position="220"/>
    </location>
</feature>
<dbReference type="Proteomes" id="UP000053815">
    <property type="component" value="Unassembled WGS sequence"/>
</dbReference>
<dbReference type="Gene3D" id="3.40.50.150">
    <property type="entry name" value="Vaccinia Virus protein VP39"/>
    <property type="match status" value="1"/>
</dbReference>
<dbReference type="Gene3D" id="2.60.40.640">
    <property type="match status" value="1"/>
</dbReference>
<feature type="compositionally biased region" description="Low complexity" evidence="1">
    <location>
        <begin position="557"/>
        <end position="571"/>
    </location>
</feature>
<feature type="compositionally biased region" description="Polar residues" evidence="1">
    <location>
        <begin position="539"/>
        <end position="551"/>
    </location>
</feature>
<dbReference type="Pfam" id="PF02752">
    <property type="entry name" value="Arrestin_C"/>
    <property type="match status" value="1"/>
</dbReference>
<dbReference type="AlphaFoldDB" id="A0A0C9MGM1"/>
<feature type="region of interest" description="Disordered" evidence="1">
    <location>
        <begin position="517"/>
        <end position="575"/>
    </location>
</feature>
<proteinExistence type="predicted"/>
<sequence length="886" mass="100159">MSNHSSSILNLNIIPDADTIHTFSDDGSTLPNESYTISGTIEINLLRPVQIRQLYVQLKGTVECVISTSDFFQSHELRVSNSTDEIPMDKWNTLEANELGFVDRLARKAMGHANASLTIADERIVVVDEPQVLGVGKTIWPFSLKINNVHKLPPSILLPHHTIQYRLSARIKLNSLSERFKVSYWNARMNIHGSSASSNKRKLSTSSDETTSNSIATTASSSSAASMSTTTATDDASSISSSSIISNNLAKNKRHMLGANCLIQLCRHSYPSLYSLYSIPRIRYRGSRQDHLSYEIGMSKFTCLQKKSFPFTCQFSKFCDDAVIESMEYYLEQVESYPIRAGDWNTIVKQFPESMVPRQRKFSRAKYDMSHYVDGQELELSLSIDLPHIAPQIQTDILQISHKLRLILKFQDSTKERNMSLSFPLTIGTVPHVRSSMDRGDYRVMPEDIDAIHVRQELDQWLLAPSDQHYDEFNKLPSYRDVLLDYRFKCITRGTRQRDFDTIDSAENRILTSINMGAVVSKKKSSSKSTHSGHRRPKQQSPTSSHQSSCLYKNKIGNGSTSSSHGSSHLHQPQPLFDKHSLQSYSHNDTVTSTATSSCRTSVAATNIFNVESSSDNVHHTNSFFLPDDWDTEEFQHNLHFSLKKLFNGNVTPAVVPALKKGAHVIQMGACSGAWIMDMATHYPDCKFTAIELASEQIQVLPELPNITCERGDVLERGFLSAKDESVDYIHLRSVGSLVKKQCWAKIFAEVRRVLKPDGIIRIEEMHHSPAGTVMIESFIETLKAIFNDMDQDPEIALKYGNMLQTEGFQVIESKKRRVHYASDGKLSQEFVSAILNLYEQKSSLIAPRLGLDLEDYRHRIEQICSECVKVNAYLEWYSWVGKKQH</sequence>
<dbReference type="SUPFAM" id="SSF53335">
    <property type="entry name" value="S-adenosyl-L-methionine-dependent methyltransferases"/>
    <property type="match status" value="1"/>
</dbReference>
<keyword evidence="5" id="KW-1185">Reference proteome</keyword>
<feature type="compositionally biased region" description="Polar residues" evidence="1">
    <location>
        <begin position="194"/>
        <end position="209"/>
    </location>
</feature>
<evidence type="ECO:0000259" key="2">
    <source>
        <dbReference type="Pfam" id="PF02752"/>
    </source>
</evidence>
<dbReference type="InterPro" id="IPR041698">
    <property type="entry name" value="Methyltransf_25"/>
</dbReference>
<feature type="domain" description="Methyltransferase" evidence="3">
    <location>
        <begin position="665"/>
        <end position="759"/>
    </location>
</feature>
<accession>A0A0C9MGM1</accession>
<name>A0A0C9MGM1_9FUNG</name>
<evidence type="ECO:0000256" key="1">
    <source>
        <dbReference type="SAM" id="MobiDB-lite"/>
    </source>
</evidence>